<feature type="transmembrane region" description="Helical" evidence="1">
    <location>
        <begin position="12"/>
        <end position="40"/>
    </location>
</feature>
<evidence type="ECO:0000313" key="2">
    <source>
        <dbReference type="EMBL" id="KAG2537500.1"/>
    </source>
</evidence>
<dbReference type="Proteomes" id="UP000823388">
    <property type="component" value="Chromosome 9N"/>
</dbReference>
<keyword evidence="1" id="KW-1133">Transmembrane helix</keyword>
<reference evidence="2" key="1">
    <citation type="submission" date="2020-05" db="EMBL/GenBank/DDBJ databases">
        <title>WGS assembly of Panicum virgatum.</title>
        <authorList>
            <person name="Lovell J.T."/>
            <person name="Jenkins J."/>
            <person name="Shu S."/>
            <person name="Juenger T.E."/>
            <person name="Schmutz J."/>
        </authorList>
    </citation>
    <scope>NUCLEOTIDE SEQUENCE</scope>
    <source>
        <strain evidence="2">AP13</strain>
    </source>
</reference>
<keyword evidence="3" id="KW-1185">Reference proteome</keyword>
<keyword evidence="1" id="KW-0472">Membrane</keyword>
<accession>A0A8T0MJM2</accession>
<dbReference type="AlphaFoldDB" id="A0A8T0MJM2"/>
<evidence type="ECO:0000256" key="1">
    <source>
        <dbReference type="SAM" id="Phobius"/>
    </source>
</evidence>
<comment type="caution">
    <text evidence="2">The sequence shown here is derived from an EMBL/GenBank/DDBJ whole genome shotgun (WGS) entry which is preliminary data.</text>
</comment>
<protein>
    <submittedName>
        <fullName evidence="2">Uncharacterized protein</fullName>
    </submittedName>
</protein>
<evidence type="ECO:0000313" key="3">
    <source>
        <dbReference type="Proteomes" id="UP000823388"/>
    </source>
</evidence>
<name>A0A8T0MJM2_PANVG</name>
<sequence length="143" mass="15671">MADWIGRRFAVVVIAAFVFPSASLMGLVGTYGALMFNLMIADAGKGYKLMIVTSEAFAASSYDFSTSFSKDIIKHQHPLRLYFQLYLRPIADCLFYLSRCIMPDIDATHAVHPKKGSTDDSSSSTANGNFCRLAGSCSFELVC</sequence>
<keyword evidence="1" id="KW-0812">Transmembrane</keyword>
<dbReference type="EMBL" id="CM029054">
    <property type="protein sequence ID" value="KAG2537500.1"/>
    <property type="molecule type" value="Genomic_DNA"/>
</dbReference>
<proteinExistence type="predicted"/>
<gene>
    <name evidence="2" type="ORF">PVAP13_9NG301873</name>
</gene>
<organism evidence="2 3">
    <name type="scientific">Panicum virgatum</name>
    <name type="common">Blackwell switchgrass</name>
    <dbReference type="NCBI Taxonomy" id="38727"/>
    <lineage>
        <taxon>Eukaryota</taxon>
        <taxon>Viridiplantae</taxon>
        <taxon>Streptophyta</taxon>
        <taxon>Embryophyta</taxon>
        <taxon>Tracheophyta</taxon>
        <taxon>Spermatophyta</taxon>
        <taxon>Magnoliopsida</taxon>
        <taxon>Liliopsida</taxon>
        <taxon>Poales</taxon>
        <taxon>Poaceae</taxon>
        <taxon>PACMAD clade</taxon>
        <taxon>Panicoideae</taxon>
        <taxon>Panicodae</taxon>
        <taxon>Paniceae</taxon>
        <taxon>Panicinae</taxon>
        <taxon>Panicum</taxon>
        <taxon>Panicum sect. Hiantes</taxon>
    </lineage>
</organism>